<sequence>MIFISGIGEQEKVTVRSRKGFRPNISERAPRNGALRKDNIPFTP</sequence>
<name>A0A183JND4_9TREM</name>
<proteinExistence type="predicted"/>
<reference evidence="2" key="1">
    <citation type="submission" date="2016-06" db="UniProtKB">
        <authorList>
            <consortium name="WormBaseParasite"/>
        </authorList>
    </citation>
    <scope>IDENTIFICATION</scope>
</reference>
<evidence type="ECO:0000313" key="2">
    <source>
        <dbReference type="WBParaSite" id="SCUD_0000422001-mRNA-1"/>
    </source>
</evidence>
<protein>
    <submittedName>
        <fullName evidence="2">PilS cassette</fullName>
    </submittedName>
</protein>
<feature type="compositionally biased region" description="Basic and acidic residues" evidence="1">
    <location>
        <begin position="35"/>
        <end position="44"/>
    </location>
</feature>
<evidence type="ECO:0000256" key="1">
    <source>
        <dbReference type="SAM" id="MobiDB-lite"/>
    </source>
</evidence>
<organism evidence="2">
    <name type="scientific">Schistosoma curassoni</name>
    <dbReference type="NCBI Taxonomy" id="6186"/>
    <lineage>
        <taxon>Eukaryota</taxon>
        <taxon>Metazoa</taxon>
        <taxon>Spiralia</taxon>
        <taxon>Lophotrochozoa</taxon>
        <taxon>Platyhelminthes</taxon>
        <taxon>Trematoda</taxon>
        <taxon>Digenea</taxon>
        <taxon>Strigeidida</taxon>
        <taxon>Schistosomatoidea</taxon>
        <taxon>Schistosomatidae</taxon>
        <taxon>Schistosoma</taxon>
    </lineage>
</organism>
<dbReference type="WBParaSite" id="SCUD_0000422001-mRNA-1">
    <property type="protein sequence ID" value="SCUD_0000422001-mRNA-1"/>
    <property type="gene ID" value="SCUD_0000422001"/>
</dbReference>
<accession>A0A183JND4</accession>
<dbReference type="AlphaFoldDB" id="A0A183JND4"/>
<feature type="region of interest" description="Disordered" evidence="1">
    <location>
        <begin position="23"/>
        <end position="44"/>
    </location>
</feature>